<sequence length="305" mass="32897">MGKLDGKVVIVTGAGRGIGRECALLAAREGAKVLVNDLGGSIQGGDDDDRTVAQQVAGEIGAAGGEAVANGGSVASLKDCEAMVEQAKDELGGLHGIISPAGILRDVMFHKMSEEDWDQVIEVHLKGSFNICRAAINHFRDQEDGSMVLFSSTSGLIGNIGQANYAAAKMGIAGLSHVIAMENARKNVRCNVITPSAWTRMIGTIPIKDEATRHRLEMMQRKMRPDQIAQPSVALLADEAKDVNGQIFSVRGNEIFLWNHPRPIRNMTRLEGWTPTTVLEHAMPVFRPVFTDLGTARDVFPYDPV</sequence>
<evidence type="ECO:0000259" key="1">
    <source>
        <dbReference type="SMART" id="SM00822"/>
    </source>
</evidence>
<dbReference type="PANTHER" id="PTHR45024:SF3">
    <property type="entry name" value="BLL2957 PROTEIN"/>
    <property type="match status" value="1"/>
</dbReference>
<dbReference type="InterPro" id="IPR057326">
    <property type="entry name" value="KR_dom"/>
</dbReference>
<evidence type="ECO:0000313" key="2">
    <source>
        <dbReference type="EMBL" id="PJK27916.1"/>
    </source>
</evidence>
<dbReference type="SMART" id="SM00822">
    <property type="entry name" value="PKS_KR"/>
    <property type="match status" value="1"/>
</dbReference>
<dbReference type="InterPro" id="IPR036291">
    <property type="entry name" value="NAD(P)-bd_dom_sf"/>
</dbReference>
<keyword evidence="3" id="KW-1185">Reference proteome</keyword>
<dbReference type="PRINTS" id="PR00081">
    <property type="entry name" value="GDHRDH"/>
</dbReference>
<dbReference type="InterPro" id="IPR020904">
    <property type="entry name" value="Sc_DH/Rdtase_CS"/>
</dbReference>
<organism evidence="2 3">
    <name type="scientific">Minwuia thermotolerans</name>
    <dbReference type="NCBI Taxonomy" id="2056226"/>
    <lineage>
        <taxon>Bacteria</taxon>
        <taxon>Pseudomonadati</taxon>
        <taxon>Pseudomonadota</taxon>
        <taxon>Alphaproteobacteria</taxon>
        <taxon>Minwuiales</taxon>
        <taxon>Minwuiaceae</taxon>
        <taxon>Minwuia</taxon>
    </lineage>
</organism>
<gene>
    <name evidence="2" type="ORF">CVT23_19450</name>
</gene>
<dbReference type="InterPro" id="IPR002347">
    <property type="entry name" value="SDR_fam"/>
</dbReference>
<accession>A0A2M9FWS8</accession>
<dbReference type="Pfam" id="PF00106">
    <property type="entry name" value="adh_short"/>
    <property type="match status" value="1"/>
</dbReference>
<dbReference type="RefSeq" id="WP_109794562.1">
    <property type="nucleotide sequence ID" value="NZ_PHIG01000052.1"/>
</dbReference>
<feature type="domain" description="Ketoreductase" evidence="1">
    <location>
        <begin position="7"/>
        <end position="204"/>
    </location>
</feature>
<dbReference type="EMBL" id="PHIG01000052">
    <property type="protein sequence ID" value="PJK27916.1"/>
    <property type="molecule type" value="Genomic_DNA"/>
</dbReference>
<dbReference type="PANTHER" id="PTHR45024">
    <property type="entry name" value="DEHYDROGENASES, SHORT CHAIN"/>
    <property type="match status" value="1"/>
</dbReference>
<name>A0A2M9FWS8_9PROT</name>
<dbReference type="AlphaFoldDB" id="A0A2M9FWS8"/>
<dbReference type="SUPFAM" id="SSF51735">
    <property type="entry name" value="NAD(P)-binding Rossmann-fold domains"/>
    <property type="match status" value="1"/>
</dbReference>
<dbReference type="PROSITE" id="PS00061">
    <property type="entry name" value="ADH_SHORT"/>
    <property type="match status" value="1"/>
</dbReference>
<protein>
    <submittedName>
        <fullName evidence="2">3-hydroxyacyl-CoA dehydrogenase</fullName>
    </submittedName>
</protein>
<dbReference type="Gene3D" id="3.40.50.720">
    <property type="entry name" value="NAD(P)-binding Rossmann-like Domain"/>
    <property type="match status" value="1"/>
</dbReference>
<dbReference type="OrthoDB" id="9804774at2"/>
<dbReference type="Proteomes" id="UP000229498">
    <property type="component" value="Unassembled WGS sequence"/>
</dbReference>
<dbReference type="InterPro" id="IPR051687">
    <property type="entry name" value="Peroxisomal_Beta-Oxidation"/>
</dbReference>
<comment type="caution">
    <text evidence="2">The sequence shown here is derived from an EMBL/GenBank/DDBJ whole genome shotgun (WGS) entry which is preliminary data.</text>
</comment>
<evidence type="ECO:0000313" key="3">
    <source>
        <dbReference type="Proteomes" id="UP000229498"/>
    </source>
</evidence>
<proteinExistence type="predicted"/>
<reference evidence="2 3" key="1">
    <citation type="submission" date="2017-11" db="EMBL/GenBank/DDBJ databases">
        <title>Draft genome sequence of Rhizobiales bacterium SY3-13.</title>
        <authorList>
            <person name="Sun C."/>
        </authorList>
    </citation>
    <scope>NUCLEOTIDE SEQUENCE [LARGE SCALE GENOMIC DNA]</scope>
    <source>
        <strain evidence="2 3">SY3-13</strain>
    </source>
</reference>